<feature type="transmembrane region" description="Helical" evidence="4">
    <location>
        <begin position="63"/>
        <end position="88"/>
    </location>
</feature>
<dbReference type="PANTHER" id="PTHR42910">
    <property type="entry name" value="TRANSPORTER SCO4007-RELATED"/>
    <property type="match status" value="1"/>
</dbReference>
<feature type="transmembrane region" description="Helical" evidence="4">
    <location>
        <begin position="357"/>
        <end position="378"/>
    </location>
</feature>
<dbReference type="InterPro" id="IPR011701">
    <property type="entry name" value="MFS"/>
</dbReference>
<evidence type="ECO:0000256" key="3">
    <source>
        <dbReference type="ARBA" id="ARBA00023136"/>
    </source>
</evidence>
<evidence type="ECO:0000313" key="6">
    <source>
        <dbReference type="EMBL" id="MVT66773.1"/>
    </source>
</evidence>
<dbReference type="InterPro" id="IPR020846">
    <property type="entry name" value="MFS_dom"/>
</dbReference>
<keyword evidence="3 4" id="KW-0472">Membrane</keyword>
<feature type="transmembrane region" description="Helical" evidence="4">
    <location>
        <begin position="29"/>
        <end position="51"/>
    </location>
</feature>
<feature type="transmembrane region" description="Helical" evidence="4">
    <location>
        <begin position="299"/>
        <end position="318"/>
    </location>
</feature>
<feature type="transmembrane region" description="Helical" evidence="4">
    <location>
        <begin position="186"/>
        <end position="207"/>
    </location>
</feature>
<keyword evidence="1 4" id="KW-0812">Transmembrane</keyword>
<feature type="transmembrane region" description="Helical" evidence="4">
    <location>
        <begin position="384"/>
        <end position="409"/>
    </location>
</feature>
<dbReference type="Proteomes" id="UP000436468">
    <property type="component" value="Unassembled WGS sequence"/>
</dbReference>
<protein>
    <submittedName>
        <fullName evidence="6">MFS transporter</fullName>
    </submittedName>
</protein>
<evidence type="ECO:0000313" key="7">
    <source>
        <dbReference type="Proteomes" id="UP000436468"/>
    </source>
</evidence>
<feature type="transmembrane region" description="Helical" evidence="4">
    <location>
        <begin position="158"/>
        <end position="180"/>
    </location>
</feature>
<feature type="transmembrane region" description="Helical" evidence="4">
    <location>
        <begin position="324"/>
        <end position="345"/>
    </location>
</feature>
<comment type="caution">
    <text evidence="6">The sequence shown here is derived from an EMBL/GenBank/DDBJ whole genome shotgun (WGS) entry which is preliminary data.</text>
</comment>
<evidence type="ECO:0000256" key="4">
    <source>
        <dbReference type="SAM" id="Phobius"/>
    </source>
</evidence>
<evidence type="ECO:0000259" key="5">
    <source>
        <dbReference type="PROSITE" id="PS50850"/>
    </source>
</evidence>
<feature type="transmembrane region" description="Helical" evidence="4">
    <location>
        <begin position="100"/>
        <end position="118"/>
    </location>
</feature>
<keyword evidence="7" id="KW-1185">Reference proteome</keyword>
<dbReference type="Pfam" id="PF07690">
    <property type="entry name" value="MFS_1"/>
    <property type="match status" value="1"/>
</dbReference>
<feature type="transmembrane region" description="Helical" evidence="4">
    <location>
        <begin position="269"/>
        <end position="287"/>
    </location>
</feature>
<gene>
    <name evidence="6" type="ORF">GPL21_16870</name>
</gene>
<proteinExistence type="predicted"/>
<dbReference type="Gene3D" id="1.20.1250.20">
    <property type="entry name" value="MFS general substrate transporter like domains"/>
    <property type="match status" value="1"/>
</dbReference>
<dbReference type="EMBL" id="WQNF01000010">
    <property type="protein sequence ID" value="MVT66773.1"/>
    <property type="molecule type" value="Genomic_DNA"/>
</dbReference>
<dbReference type="SUPFAM" id="SSF103473">
    <property type="entry name" value="MFS general substrate transporter"/>
    <property type="match status" value="1"/>
</dbReference>
<dbReference type="InterPro" id="IPR036259">
    <property type="entry name" value="MFS_trans_sf"/>
</dbReference>
<dbReference type="CDD" id="cd17324">
    <property type="entry name" value="MFS_NepI_like"/>
    <property type="match status" value="1"/>
</dbReference>
<evidence type="ECO:0000256" key="2">
    <source>
        <dbReference type="ARBA" id="ARBA00022989"/>
    </source>
</evidence>
<name>A0A844SHV6_9BRAD</name>
<dbReference type="AlphaFoldDB" id="A0A844SHV6"/>
<reference evidence="6 7" key="1">
    <citation type="submission" date="2019-12" db="EMBL/GenBank/DDBJ databases">
        <title>Draft genome sequences Bradyrhizobium cajani AMBPC1010, Bradyrhizobium pachyrhizi AMBPC1040 and Bradyrhizobium yuanmingense ALSPC3051, three plant growth promoting strains isolated from nodules of Cajanus cajan L. in Dominican Republic.</title>
        <authorList>
            <person name="Flores-Felix J.D."/>
            <person name="Araujo J."/>
            <person name="Diaz-Alcantara C."/>
            <person name="Gonzalez-Andres F."/>
            <person name="Velazquez E."/>
        </authorList>
    </citation>
    <scope>NUCLEOTIDE SEQUENCE [LARGE SCALE GENOMIC DNA]</scope>
    <source>
        <strain evidence="6 7">1040</strain>
    </source>
</reference>
<feature type="transmembrane region" description="Helical" evidence="4">
    <location>
        <begin position="124"/>
        <end position="146"/>
    </location>
</feature>
<organism evidence="6 7">
    <name type="scientific">Bradyrhizobium pachyrhizi</name>
    <dbReference type="NCBI Taxonomy" id="280333"/>
    <lineage>
        <taxon>Bacteria</taxon>
        <taxon>Pseudomonadati</taxon>
        <taxon>Pseudomonadota</taxon>
        <taxon>Alphaproteobacteria</taxon>
        <taxon>Hyphomicrobiales</taxon>
        <taxon>Nitrobacteraceae</taxon>
        <taxon>Bradyrhizobium</taxon>
    </lineage>
</organism>
<dbReference type="PROSITE" id="PS50850">
    <property type="entry name" value="MFS"/>
    <property type="match status" value="1"/>
</dbReference>
<dbReference type="GO" id="GO:0022857">
    <property type="term" value="F:transmembrane transporter activity"/>
    <property type="evidence" value="ECO:0007669"/>
    <property type="project" value="InterPro"/>
</dbReference>
<feature type="transmembrane region" description="Helical" evidence="4">
    <location>
        <begin position="241"/>
        <end position="263"/>
    </location>
</feature>
<keyword evidence="2 4" id="KW-1133">Transmembrane helix</keyword>
<evidence type="ECO:0000256" key="1">
    <source>
        <dbReference type="ARBA" id="ARBA00022692"/>
    </source>
</evidence>
<accession>A0A844SHV6</accession>
<sequence length="427" mass="44118">MTNQIMAEVRPAEDHHKTNDKPGDTTARALSPAVVLLFAVACGLSVANIYFAQPLLDTMALDLAIAPAVIGGVVTLTQVGYAFGLMLIVPLGDLWDRRRLIVGQTVLSAIALTIVGTAPNAPVLLVGMVLVGLLAVVIQVLVAYAATLAAPADRGRTIGTVTSGVVSGILLARFAAGALADLGGWRVVYLTSAALTLVLAALLARALPRHAPQPMAGSSYAKLLRSTVALFVEEQVLRERAVFALLIFASFSVFWSSVVLPLAAPPLSLSHTTIGMLGIAGLAGALAARNSGRLADRGWGQRTTGLSLLLMLAGWVPIACLNTSLWLVLAGVLMIDFAVQAIHVTNQSLIVAARPDAASRLVGGYMVFYSIGTGFGAITSTMAYAAAGWPGVCVLGAAISACALLYWVIVASRTPTAVGAAYDCGHS</sequence>
<feature type="domain" description="Major facilitator superfamily (MFS) profile" evidence="5">
    <location>
        <begin position="34"/>
        <end position="415"/>
    </location>
</feature>
<dbReference type="RefSeq" id="WP_157344724.1">
    <property type="nucleotide sequence ID" value="NZ_WQNF01000010.1"/>
</dbReference>
<dbReference type="PANTHER" id="PTHR42910:SF1">
    <property type="entry name" value="MAJOR FACILITATOR SUPERFAMILY (MFS) PROFILE DOMAIN-CONTAINING PROTEIN"/>
    <property type="match status" value="1"/>
</dbReference>